<dbReference type="InterPro" id="IPR029063">
    <property type="entry name" value="SAM-dependent_MTases_sf"/>
</dbReference>
<keyword evidence="2 4" id="KW-0808">Transferase</keyword>
<dbReference type="AlphaFoldDB" id="A0A375JB18"/>
<accession>A0A375JB18</accession>
<protein>
    <submittedName>
        <fullName evidence="4">Putative DNA methyltransferase, Modification methylase</fullName>
    </submittedName>
</protein>
<gene>
    <name evidence="4" type="ORF">CBM2634_P30021</name>
</gene>
<keyword evidence="1 4" id="KW-0489">Methyltransferase</keyword>
<dbReference type="Gene3D" id="3.40.50.150">
    <property type="entry name" value="Vaccinia Virus protein VP39"/>
    <property type="match status" value="1"/>
</dbReference>
<evidence type="ECO:0000256" key="2">
    <source>
        <dbReference type="ARBA" id="ARBA00022679"/>
    </source>
</evidence>
<proteinExistence type="predicted"/>
<organism evidence="4 5">
    <name type="scientific">Cupriavidus taiwanensis</name>
    <dbReference type="NCBI Taxonomy" id="164546"/>
    <lineage>
        <taxon>Bacteria</taxon>
        <taxon>Pseudomonadati</taxon>
        <taxon>Pseudomonadota</taxon>
        <taxon>Betaproteobacteria</taxon>
        <taxon>Burkholderiales</taxon>
        <taxon>Burkholderiaceae</taxon>
        <taxon>Cupriavidus</taxon>
    </lineage>
</organism>
<name>A0A375JB18_9BURK</name>
<evidence type="ECO:0000313" key="4">
    <source>
        <dbReference type="EMBL" id="SPS02277.1"/>
    </source>
</evidence>
<dbReference type="SUPFAM" id="SSF53335">
    <property type="entry name" value="S-adenosyl-L-methionine-dependent methyltransferases"/>
    <property type="match status" value="1"/>
</dbReference>
<dbReference type="InterPro" id="IPR002941">
    <property type="entry name" value="DNA_methylase_N4/N6"/>
</dbReference>
<dbReference type="Pfam" id="PF01555">
    <property type="entry name" value="N6_N4_Mtase"/>
    <property type="match status" value="1"/>
</dbReference>
<dbReference type="Proteomes" id="UP000256805">
    <property type="component" value="Unassembled WGS sequence"/>
</dbReference>
<evidence type="ECO:0000259" key="3">
    <source>
        <dbReference type="Pfam" id="PF01555"/>
    </source>
</evidence>
<reference evidence="4 5" key="1">
    <citation type="submission" date="2018-01" db="EMBL/GenBank/DDBJ databases">
        <authorList>
            <person name="Gaut B.S."/>
            <person name="Morton B.R."/>
            <person name="Clegg M.T."/>
            <person name="Duvall M.R."/>
        </authorList>
    </citation>
    <scope>NUCLEOTIDE SEQUENCE [LARGE SCALE GENOMIC DNA]</scope>
    <source>
        <strain evidence="4">Cupriavidus taiwanensis cmp 52</strain>
    </source>
</reference>
<evidence type="ECO:0000256" key="1">
    <source>
        <dbReference type="ARBA" id="ARBA00022603"/>
    </source>
</evidence>
<dbReference type="GO" id="GO:0003677">
    <property type="term" value="F:DNA binding"/>
    <property type="evidence" value="ECO:0007669"/>
    <property type="project" value="InterPro"/>
</dbReference>
<dbReference type="GO" id="GO:0008170">
    <property type="term" value="F:N-methyltransferase activity"/>
    <property type="evidence" value="ECO:0007669"/>
    <property type="project" value="InterPro"/>
</dbReference>
<dbReference type="EMBL" id="OVTA01000065">
    <property type="protein sequence ID" value="SPS02277.1"/>
    <property type="molecule type" value="Genomic_DNA"/>
</dbReference>
<dbReference type="GO" id="GO:0032259">
    <property type="term" value="P:methylation"/>
    <property type="evidence" value="ECO:0007669"/>
    <property type="project" value="UniProtKB-KW"/>
</dbReference>
<feature type="domain" description="DNA methylase N-4/N-6" evidence="3">
    <location>
        <begin position="25"/>
        <end position="180"/>
    </location>
</feature>
<sequence>MGRVPWVNYSKPPGPTRWACVDRVQLASAYEPVLWFTNDPSCVRADNRQLLEAHTARHRQLMAAGGETRNAVYGDGAYRIRASAFGNQTAGRLPRNVIERGHNCADTRAYRRAAQSLGLPTHGAMQPTDIPDFFTRFLSRPGDLVVDPFGGTIRTGLAAERLGRRWIATEWILQYVRGAAELFRQADGFQTHPALQWATQPR</sequence>
<evidence type="ECO:0000313" key="5">
    <source>
        <dbReference type="Proteomes" id="UP000256805"/>
    </source>
</evidence>